<keyword evidence="3 10" id="KW-0813">Transport</keyword>
<dbReference type="GO" id="GO:0015628">
    <property type="term" value="P:protein secretion by the type II secretion system"/>
    <property type="evidence" value="ECO:0007669"/>
    <property type="project" value="InterPro"/>
</dbReference>
<feature type="transmembrane region" description="Helical" evidence="11">
    <location>
        <begin position="251"/>
        <end position="274"/>
    </location>
</feature>
<keyword evidence="9 11" id="KW-0472">Membrane</keyword>
<evidence type="ECO:0000256" key="8">
    <source>
        <dbReference type="ARBA" id="ARBA00022989"/>
    </source>
</evidence>
<evidence type="ECO:0000259" key="12">
    <source>
        <dbReference type="Pfam" id="PF05134"/>
    </source>
</evidence>
<reference evidence="15" key="1">
    <citation type="submission" date="2020-03" db="EMBL/GenBank/DDBJ databases">
        <title>Genome sequences of seven Enterobacteriaceae strains isolated from Canadian wastewater treatment facilities.</title>
        <authorList>
            <person name="Huang H."/>
            <person name="Chmara J.T."/>
            <person name="Duceppe M.-O."/>
        </authorList>
    </citation>
    <scope>NUCLEOTIDE SEQUENCE [LARGE SCALE GENOMIC DNA]</scope>
    <source>
        <strain evidence="15">Biosolid 3</strain>
    </source>
</reference>
<dbReference type="RefSeq" id="WP_173408983.1">
    <property type="nucleotide sequence ID" value="NZ_CP054160.3"/>
</dbReference>
<dbReference type="InterPro" id="IPR024230">
    <property type="entry name" value="GspL_cyto_dom"/>
</dbReference>
<dbReference type="PIRSF" id="PIRSF015761">
    <property type="entry name" value="Protein_L"/>
    <property type="match status" value="1"/>
</dbReference>
<dbReference type="Gene3D" id="3.30.420.370">
    <property type="match status" value="1"/>
</dbReference>
<feature type="domain" description="GspL cytoplasmic actin-ATPase-like" evidence="12">
    <location>
        <begin position="12"/>
        <end position="236"/>
    </location>
</feature>
<keyword evidence="8 11" id="KW-1133">Transmembrane helix</keyword>
<protein>
    <recommendedName>
        <fullName evidence="10">Type II secretion system protein L</fullName>
        <shortName evidence="10">T2SS protein L</shortName>
    </recommendedName>
</protein>
<keyword evidence="4" id="KW-1003">Cell membrane</keyword>
<dbReference type="SUPFAM" id="SSF53067">
    <property type="entry name" value="Actin-like ATPase domain"/>
    <property type="match status" value="2"/>
</dbReference>
<evidence type="ECO:0000256" key="10">
    <source>
        <dbReference type="PIRNR" id="PIRNR015761"/>
    </source>
</evidence>
<accession>A0AAE7JT59</accession>
<evidence type="ECO:0000256" key="3">
    <source>
        <dbReference type="ARBA" id="ARBA00022448"/>
    </source>
</evidence>
<proteinExistence type="inferred from homology"/>
<dbReference type="AlphaFoldDB" id="A0AAE7JT59"/>
<sequence>MPNRKPREQARLILRLPSDETQPVLWYFASADGHQQGSLAMGENDDQLVNLLARYPAWVLVPASELVFHRVTLPRRARRQRLQVLPFMLEEQLATEVERLHFAILQQSGDECDVAVVDKSLMHQWIARCERLGGQVQAMLPDVLALPLAADGWSAVNLNDQWLFRREKHAGMIVESSWLSEFLAVWAPPVIESYSAPPASTTSPPEWRVQPPRHLLQLAAEGVHDSGADLRQGEFTRSSPWRKRLRSWRTVMMALTVYLLLLCVSAGLSHYRLWQQAEHWRQESVRVYRQLFPADKKVVNPRVQMQQHLQQLQPIEQAGVVAQMRQLQQLMAENSAIRFQALSYDAGRKELKVDVQAASFQALEQFQVAAGQRYQVQPGEIKQNPTGVEGRLTLGIKDE</sequence>
<evidence type="ECO:0000256" key="2">
    <source>
        <dbReference type="ARBA" id="ARBA00005318"/>
    </source>
</evidence>
<dbReference type="InterPro" id="IPR007812">
    <property type="entry name" value="T2SS_protein-GspL"/>
</dbReference>
<evidence type="ECO:0000256" key="7">
    <source>
        <dbReference type="ARBA" id="ARBA00022927"/>
    </source>
</evidence>
<dbReference type="InterPro" id="IPR043129">
    <property type="entry name" value="ATPase_NBD"/>
</dbReference>
<keyword evidence="5" id="KW-0997">Cell inner membrane</keyword>
<evidence type="ECO:0000313" key="15">
    <source>
        <dbReference type="Proteomes" id="UP000503464"/>
    </source>
</evidence>
<keyword evidence="7 10" id="KW-0653">Protein transport</keyword>
<dbReference type="InterPro" id="IPR025691">
    <property type="entry name" value="GspL_pp_dom"/>
</dbReference>
<dbReference type="NCBIfam" id="TIGR01709">
    <property type="entry name" value="typeII_sec_gspL"/>
    <property type="match status" value="1"/>
</dbReference>
<evidence type="ECO:0000256" key="11">
    <source>
        <dbReference type="SAM" id="Phobius"/>
    </source>
</evidence>
<dbReference type="EMBL" id="CP054160">
    <property type="protein sequence ID" value="QKJ58452.1"/>
    <property type="molecule type" value="Genomic_DNA"/>
</dbReference>
<evidence type="ECO:0000256" key="6">
    <source>
        <dbReference type="ARBA" id="ARBA00022692"/>
    </source>
</evidence>
<gene>
    <name evidence="14" type="primary">gspL</name>
    <name evidence="14" type="ORF">G9399_08780</name>
</gene>
<comment type="similarity">
    <text evidence="2 10">Belongs to the GSP L family.</text>
</comment>
<comment type="subcellular location">
    <subcellularLocation>
        <location evidence="1">Cell inner membrane</location>
        <topology evidence="1">Single-pass membrane protein</topology>
    </subcellularLocation>
</comment>
<dbReference type="CDD" id="cd24017">
    <property type="entry name" value="ASKHA_T2SSL_N"/>
    <property type="match status" value="1"/>
</dbReference>
<organism evidence="14 15">
    <name type="scientific">Serratia fonticola</name>
    <dbReference type="NCBI Taxonomy" id="47917"/>
    <lineage>
        <taxon>Bacteria</taxon>
        <taxon>Pseudomonadati</taxon>
        <taxon>Pseudomonadota</taxon>
        <taxon>Gammaproteobacteria</taxon>
        <taxon>Enterobacterales</taxon>
        <taxon>Yersiniaceae</taxon>
        <taxon>Serratia</taxon>
    </lineage>
</organism>
<dbReference type="Pfam" id="PF05134">
    <property type="entry name" value="T2SSL"/>
    <property type="match status" value="1"/>
</dbReference>
<evidence type="ECO:0000313" key="14">
    <source>
        <dbReference type="EMBL" id="QKJ58452.1"/>
    </source>
</evidence>
<dbReference type="GO" id="GO:0009276">
    <property type="term" value="C:Gram-negative-bacterium-type cell wall"/>
    <property type="evidence" value="ECO:0007669"/>
    <property type="project" value="InterPro"/>
</dbReference>
<evidence type="ECO:0000259" key="13">
    <source>
        <dbReference type="Pfam" id="PF12693"/>
    </source>
</evidence>
<dbReference type="GO" id="GO:0005886">
    <property type="term" value="C:plasma membrane"/>
    <property type="evidence" value="ECO:0007669"/>
    <property type="project" value="UniProtKB-SubCell"/>
</dbReference>
<name>A0AAE7JT59_SERFO</name>
<evidence type="ECO:0000256" key="9">
    <source>
        <dbReference type="ARBA" id="ARBA00023136"/>
    </source>
</evidence>
<dbReference type="Pfam" id="PF12693">
    <property type="entry name" value="GspL_C"/>
    <property type="match status" value="1"/>
</dbReference>
<keyword evidence="6 11" id="KW-0812">Transmembrane</keyword>
<dbReference type="Proteomes" id="UP000503464">
    <property type="component" value="Chromosome"/>
</dbReference>
<evidence type="ECO:0000256" key="4">
    <source>
        <dbReference type="ARBA" id="ARBA00022475"/>
    </source>
</evidence>
<comment type="function">
    <text evidence="10">Inner membrane component of the type II secretion system required for the energy-dependent secretion of extracellular factors such as proteases and toxins from the periplasm.</text>
</comment>
<dbReference type="GO" id="GO:0015627">
    <property type="term" value="C:type II protein secretion system complex"/>
    <property type="evidence" value="ECO:0007669"/>
    <property type="project" value="InterPro"/>
</dbReference>
<evidence type="ECO:0000256" key="1">
    <source>
        <dbReference type="ARBA" id="ARBA00004377"/>
    </source>
</evidence>
<dbReference type="Gene3D" id="3.30.1360.100">
    <property type="entry name" value="General secretion pathway protein M, EpsM"/>
    <property type="match status" value="1"/>
</dbReference>
<evidence type="ECO:0000256" key="5">
    <source>
        <dbReference type="ARBA" id="ARBA00022519"/>
    </source>
</evidence>
<dbReference type="Gene3D" id="3.30.420.380">
    <property type="match status" value="1"/>
</dbReference>
<feature type="domain" description="GspL periplasmic" evidence="13">
    <location>
        <begin position="243"/>
        <end position="395"/>
    </location>
</feature>